<feature type="compositionally biased region" description="Basic and acidic residues" evidence="1">
    <location>
        <begin position="50"/>
        <end position="65"/>
    </location>
</feature>
<feature type="region of interest" description="Disordered" evidence="1">
    <location>
        <begin position="50"/>
        <end position="89"/>
    </location>
</feature>
<evidence type="ECO:0000256" key="1">
    <source>
        <dbReference type="SAM" id="MobiDB-lite"/>
    </source>
</evidence>
<accession>A0A6C0AV69</accession>
<feature type="compositionally biased region" description="Polar residues" evidence="1">
    <location>
        <begin position="70"/>
        <end position="84"/>
    </location>
</feature>
<evidence type="ECO:0000313" key="2">
    <source>
        <dbReference type="EMBL" id="QHS83260.1"/>
    </source>
</evidence>
<organism evidence="2">
    <name type="scientific">viral metagenome</name>
    <dbReference type="NCBI Taxonomy" id="1070528"/>
    <lineage>
        <taxon>unclassified sequences</taxon>
        <taxon>metagenomes</taxon>
        <taxon>organismal metagenomes</taxon>
    </lineage>
</organism>
<name>A0A6C0AV69_9ZZZZ</name>
<dbReference type="EMBL" id="MN738751">
    <property type="protein sequence ID" value="QHS83260.1"/>
    <property type="molecule type" value="Genomic_DNA"/>
</dbReference>
<sequence>MFFTRQNINNGRLEFTNAMPMKDSTSTNESSFSNARKTYLEITPTHKLDRYDGNRDASSVMERKKAQATGKGTYNTNGTSQSFLSPGDKNVVNRALRKTRSAGAVAPAKKGGVASMF</sequence>
<protein>
    <submittedName>
        <fullName evidence="2">Uncharacterized protein</fullName>
    </submittedName>
</protein>
<dbReference type="AlphaFoldDB" id="A0A6C0AV69"/>
<proteinExistence type="predicted"/>
<reference evidence="2" key="1">
    <citation type="journal article" date="2020" name="Nature">
        <title>Giant virus diversity and host interactions through global metagenomics.</title>
        <authorList>
            <person name="Schulz F."/>
            <person name="Roux S."/>
            <person name="Paez-Espino D."/>
            <person name="Jungbluth S."/>
            <person name="Walsh D.A."/>
            <person name="Denef V.J."/>
            <person name="McMahon K.D."/>
            <person name="Konstantinidis K.T."/>
            <person name="Eloe-Fadrosh E.A."/>
            <person name="Kyrpides N.C."/>
            <person name="Woyke T."/>
        </authorList>
    </citation>
    <scope>NUCLEOTIDE SEQUENCE</scope>
    <source>
        <strain evidence="2">GVMAG-S-ERX555943-30</strain>
    </source>
</reference>